<dbReference type="Proteomes" id="UP000186657">
    <property type="component" value="Unassembled WGS sequence"/>
</dbReference>
<evidence type="ECO:0000313" key="2">
    <source>
        <dbReference type="Proteomes" id="UP000186657"/>
    </source>
</evidence>
<proteinExistence type="predicted"/>
<keyword evidence="2" id="KW-1185">Reference proteome</keyword>
<accession>A0A1U7MVM3</accession>
<reference evidence="1 2" key="1">
    <citation type="submission" date="2016-10" db="EMBL/GenBank/DDBJ databases">
        <title>Comparative genomics uncovers the prolific and rare metabolic potential of the cyanobacterial genus Moorea.</title>
        <authorList>
            <person name="Leao T."/>
            <person name="Castelao G."/>
            <person name="Korobeynikov A."/>
            <person name="Monroe E.A."/>
            <person name="Podell S."/>
            <person name="Glukhov E."/>
            <person name="Allen E."/>
            <person name="Gerwick W.H."/>
            <person name="Gerwick L."/>
        </authorList>
    </citation>
    <scope>NUCLEOTIDE SEQUENCE [LARGE SCALE GENOMIC DNA]</scope>
    <source>
        <strain evidence="1 2">PNG5-198</strain>
    </source>
</reference>
<gene>
    <name evidence="1" type="ORF">BJP37_00485</name>
</gene>
<name>A0A1U7MVM3_9CYAN</name>
<dbReference type="EMBL" id="MKZS01000001">
    <property type="protein sequence ID" value="OLT57743.1"/>
    <property type="molecule type" value="Genomic_DNA"/>
</dbReference>
<protein>
    <submittedName>
        <fullName evidence="1">Uncharacterized protein</fullName>
    </submittedName>
</protein>
<comment type="caution">
    <text evidence="1">The sequence shown here is derived from an EMBL/GenBank/DDBJ whole genome shotgun (WGS) entry which is preliminary data.</text>
</comment>
<sequence length="81" mass="9146">MGAKKTEIILLQGMFNLLKVFCDITPSTDMPALQGNHTRLIGKILPHWQVFRLVIDIKVNSVLVQQFLNPLWPMTTVGSVE</sequence>
<evidence type="ECO:0000313" key="1">
    <source>
        <dbReference type="EMBL" id="OLT57743.1"/>
    </source>
</evidence>
<dbReference type="AlphaFoldDB" id="A0A1U7MVM3"/>
<organism evidence="1 2">
    <name type="scientific">Moorena bouillonii PNG</name>
    <dbReference type="NCBI Taxonomy" id="568701"/>
    <lineage>
        <taxon>Bacteria</taxon>
        <taxon>Bacillati</taxon>
        <taxon>Cyanobacteriota</taxon>
        <taxon>Cyanophyceae</taxon>
        <taxon>Coleofasciculales</taxon>
        <taxon>Coleofasciculaceae</taxon>
        <taxon>Moorena</taxon>
    </lineage>
</organism>